<keyword evidence="1" id="KW-0732">Signal</keyword>
<evidence type="ECO:0000313" key="2">
    <source>
        <dbReference type="EMBL" id="SCD18991.1"/>
    </source>
</evidence>
<dbReference type="STRING" id="1642647.PSM36_0155"/>
<keyword evidence="3" id="KW-1185">Reference proteome</keyword>
<dbReference type="InterPro" id="IPR010994">
    <property type="entry name" value="RuvA_2-like"/>
</dbReference>
<sequence>MKPCLLTLLLTLALVSTGITQAQQPGDWRKLVEQLAEEEMNEAAIENMYEELLQLENNPINLNTATREQLENFPLLSMEDADAIFRFLEKNRPIYTLFELRNVPLLDIKTVEMILPFFYVGETEDKAARPQVSDILKNGRHELQSRFDKTLTQRAGYGEFPDSILERYPNRKYRGEDFYASLRYSFRYRNKVQMGITAEKDAGEPFFKPDYPKGYDHYGFHLIINDIGWLKTVVLGDYRLSFGQGLVLNNDFMISKSWSTGNIARRTLQPKRHFSTAEDGFFRGTAAVAEFRNFAITGFYSNKKIDANLSDDGHITSFKVDGLHRTPLEIGKKRNTREQVAGGNINFRKDRLQIGISGIYYQYNRMYNPTLRDYNFYSLRDFSNFNASIDYSYQLPGLIFAGETSFARNGAVATLNTLQYRFSGNLSFSLLHRHYPISYNAFYAQAFSEGSDVQNERGLYIGTEFRPFPKFSVTAYADFVRFPWLKYNIDTPSNAVDLYLLGTYTFSRQSFLEGRYKYKQKEKNTAWPDEKSRSVLPYATHKFRLRYSRDLRSGWNFRTTADMAHYKEKHFPAENGFMLSQNIGYRGKGSLTGDAYLAWFNADTYEARLYSHERNLLNSFYMPSFYGKGCRLAFSAKYAITDNLSFSVKFGHTRYFNRDTIGSGTELIDGKRRSDLFSYLRWVF</sequence>
<dbReference type="KEGG" id="psac:PSM36_0155"/>
<dbReference type="Pfam" id="PF12836">
    <property type="entry name" value="HHH_3"/>
    <property type="match status" value="1"/>
</dbReference>
<dbReference type="Gene3D" id="1.10.150.320">
    <property type="entry name" value="Photosystem II 12 kDa extrinsic protein"/>
    <property type="match status" value="1"/>
</dbReference>
<dbReference type="RefSeq" id="WP_076928365.1">
    <property type="nucleotide sequence ID" value="NZ_LT605205.1"/>
</dbReference>
<name>A0A1R3STS9_9BACT</name>
<dbReference type="EMBL" id="LT605205">
    <property type="protein sequence ID" value="SCD18991.1"/>
    <property type="molecule type" value="Genomic_DNA"/>
</dbReference>
<organism evidence="2 3">
    <name type="scientific">Proteiniphilum saccharofermentans</name>
    <dbReference type="NCBI Taxonomy" id="1642647"/>
    <lineage>
        <taxon>Bacteria</taxon>
        <taxon>Pseudomonadati</taxon>
        <taxon>Bacteroidota</taxon>
        <taxon>Bacteroidia</taxon>
        <taxon>Bacteroidales</taxon>
        <taxon>Dysgonomonadaceae</taxon>
        <taxon>Proteiniphilum</taxon>
    </lineage>
</organism>
<feature type="chain" id="PRO_5012210081" description="Helix-hairpin-helix motif" evidence="1">
    <location>
        <begin position="23"/>
        <end position="684"/>
    </location>
</feature>
<evidence type="ECO:0000313" key="3">
    <source>
        <dbReference type="Proteomes" id="UP000187464"/>
    </source>
</evidence>
<evidence type="ECO:0008006" key="4">
    <source>
        <dbReference type="Google" id="ProtNLM"/>
    </source>
</evidence>
<dbReference type="AlphaFoldDB" id="A0A1R3STS9"/>
<evidence type="ECO:0000256" key="1">
    <source>
        <dbReference type="SAM" id="SignalP"/>
    </source>
</evidence>
<accession>A0A1R3STS9</accession>
<proteinExistence type="predicted"/>
<gene>
    <name evidence="2" type="ORF">PSM36_0155</name>
</gene>
<dbReference type="SUPFAM" id="SSF47781">
    <property type="entry name" value="RuvA domain 2-like"/>
    <property type="match status" value="1"/>
</dbReference>
<feature type="signal peptide" evidence="1">
    <location>
        <begin position="1"/>
        <end position="22"/>
    </location>
</feature>
<dbReference type="Proteomes" id="UP000187464">
    <property type="component" value="Chromosome I"/>
</dbReference>
<protein>
    <recommendedName>
        <fullName evidence="4">Helix-hairpin-helix motif</fullName>
    </recommendedName>
</protein>
<reference evidence="2 3" key="1">
    <citation type="submission" date="2016-08" db="EMBL/GenBank/DDBJ databases">
        <authorList>
            <person name="Seilhamer J.J."/>
        </authorList>
    </citation>
    <scope>NUCLEOTIDE SEQUENCE [LARGE SCALE GENOMIC DNA]</scope>
    <source>
        <strain evidence="2">M3/6</strain>
    </source>
</reference>